<evidence type="ECO:0000313" key="3">
    <source>
        <dbReference type="Proteomes" id="UP000199071"/>
    </source>
</evidence>
<dbReference type="AlphaFoldDB" id="A0A1G6CG06"/>
<keyword evidence="1" id="KW-0732">Signal</keyword>
<gene>
    <name evidence="2" type="ORF">SAMN02982931_02445</name>
</gene>
<reference evidence="2 3" key="1">
    <citation type="submission" date="2016-10" db="EMBL/GenBank/DDBJ databases">
        <authorList>
            <person name="de Groot N.N."/>
        </authorList>
    </citation>
    <scope>NUCLEOTIDE SEQUENCE [LARGE SCALE GENOMIC DNA]</scope>
    <source>
        <strain evidence="2 3">ATCC 35022</strain>
    </source>
</reference>
<evidence type="ECO:0000313" key="2">
    <source>
        <dbReference type="EMBL" id="SDB31761.1"/>
    </source>
</evidence>
<dbReference type="STRING" id="665467.SAMN02982931_02445"/>
<evidence type="ECO:0000256" key="1">
    <source>
        <dbReference type="SAM" id="SignalP"/>
    </source>
</evidence>
<protein>
    <submittedName>
        <fullName evidence="2">Uncharacterized protein</fullName>
    </submittedName>
</protein>
<accession>A0A1G6CG06</accession>
<dbReference type="EMBL" id="FMXQ01000004">
    <property type="protein sequence ID" value="SDB31761.1"/>
    <property type="molecule type" value="Genomic_DNA"/>
</dbReference>
<keyword evidence="3" id="KW-1185">Reference proteome</keyword>
<feature type="signal peptide" evidence="1">
    <location>
        <begin position="1"/>
        <end position="23"/>
    </location>
</feature>
<organism evidence="2 3">
    <name type="scientific">Bauldia litoralis</name>
    <dbReference type="NCBI Taxonomy" id="665467"/>
    <lineage>
        <taxon>Bacteria</taxon>
        <taxon>Pseudomonadati</taxon>
        <taxon>Pseudomonadota</taxon>
        <taxon>Alphaproteobacteria</taxon>
        <taxon>Hyphomicrobiales</taxon>
        <taxon>Kaistiaceae</taxon>
        <taxon>Bauldia</taxon>
    </lineage>
</organism>
<proteinExistence type="predicted"/>
<dbReference type="Proteomes" id="UP000199071">
    <property type="component" value="Unassembled WGS sequence"/>
</dbReference>
<name>A0A1G6CG06_9HYPH</name>
<sequence>MRRPTGLLALAMVAAPLGATASAAPVWHFYSEDPSFAFLAVVDESEVGEAEAYYAFSMSCSATRDWTMRVAGLNHVELGAAIARNEPPGFSMLFDGAADGLFSQYYPDLNFGEMWGEWEYVARWSPGVLDLMLAADAIRMTGPGIDTTLTDRGRTEAVGAFQAACGAIAGG</sequence>
<feature type="chain" id="PRO_5011706487" evidence="1">
    <location>
        <begin position="24"/>
        <end position="171"/>
    </location>
</feature>
<dbReference type="RefSeq" id="WP_090876691.1">
    <property type="nucleotide sequence ID" value="NZ_FMXQ01000004.1"/>
</dbReference>